<dbReference type="Gene3D" id="3.30.70.360">
    <property type="match status" value="1"/>
</dbReference>
<gene>
    <name evidence="3" type="ORF">B0X71_02175</name>
</gene>
<dbReference type="Proteomes" id="UP000188184">
    <property type="component" value="Chromosome"/>
</dbReference>
<evidence type="ECO:0000313" key="4">
    <source>
        <dbReference type="Proteomes" id="UP000188184"/>
    </source>
</evidence>
<dbReference type="InterPro" id="IPR017439">
    <property type="entry name" value="Amidohydrolase"/>
</dbReference>
<keyword evidence="4" id="KW-1185">Reference proteome</keyword>
<dbReference type="PIRSF" id="PIRSF005962">
    <property type="entry name" value="Pept_M20D_amidohydro"/>
    <property type="match status" value="1"/>
</dbReference>
<dbReference type="GO" id="GO:0046872">
    <property type="term" value="F:metal ion binding"/>
    <property type="evidence" value="ECO:0007669"/>
    <property type="project" value="UniProtKB-KW"/>
</dbReference>
<dbReference type="InterPro" id="IPR002933">
    <property type="entry name" value="Peptidase_M20"/>
</dbReference>
<dbReference type="GO" id="GO:0016787">
    <property type="term" value="F:hydrolase activity"/>
    <property type="evidence" value="ECO:0007669"/>
    <property type="project" value="UniProtKB-KW"/>
</dbReference>
<accession>A0A1Q2L3F1</accession>
<keyword evidence="3" id="KW-0378">Hydrolase</keyword>
<feature type="binding site" evidence="1">
    <location>
        <position position="118"/>
    </location>
    <ligand>
        <name>Mn(2+)</name>
        <dbReference type="ChEBI" id="CHEBI:29035"/>
        <label>2</label>
    </ligand>
</feature>
<keyword evidence="1" id="KW-0479">Metal-binding</keyword>
<dbReference type="PANTHER" id="PTHR11014:SF122">
    <property type="entry name" value="AMIDOHYDROLASE AMHX"/>
    <property type="match status" value="1"/>
</dbReference>
<dbReference type="Pfam" id="PF07687">
    <property type="entry name" value="M20_dimer"/>
    <property type="match status" value="1"/>
</dbReference>
<dbReference type="NCBIfam" id="TIGR01891">
    <property type="entry name" value="amidohydrolases"/>
    <property type="match status" value="1"/>
</dbReference>
<evidence type="ECO:0000313" key="3">
    <source>
        <dbReference type="EMBL" id="AQQ54959.1"/>
    </source>
</evidence>
<dbReference type="SUPFAM" id="SSF55031">
    <property type="entry name" value="Bacterial exopeptidase dimerisation domain"/>
    <property type="match status" value="1"/>
</dbReference>
<dbReference type="OrthoDB" id="2416606at2"/>
<comment type="cofactor">
    <cofactor evidence="1">
        <name>Mn(2+)</name>
        <dbReference type="ChEBI" id="CHEBI:29035"/>
    </cofactor>
    <text evidence="1">The Mn(2+) ion enhances activity.</text>
</comment>
<dbReference type="Pfam" id="PF01546">
    <property type="entry name" value="Peptidase_M20"/>
    <property type="match status" value="1"/>
</dbReference>
<feature type="domain" description="Peptidase M20 dimerisation" evidence="2">
    <location>
        <begin position="169"/>
        <end position="254"/>
    </location>
</feature>
<sequence length="365" mass="39402">MIAKRIDEWFEHFHAHPEISFKETETTRKLAEIMDEFGISYKLFGDIPGLVAEMGTGDEVIALRADMDALWQEVDGVYQANHSCGHDANMAMVLGALALLMDVPLTRKVRFIFQPAEEKGNGALAAIERGAADGVTHLYGVHLRPQEELPLGKVAPAIHHGAGVFLRGKITGEDAHGARPHQGANAVDALFAIHQFIKSIYFSPFEPYSAKLTNLHAGGDSVNIIPGTASFAVDARAQSNEVLEKLRDRIEEGLRGIGALYGVDITAEWDDYIPAAEVSSEAAALTRAAVEASVGKNMLAEEVVTPGGDDFHFYTIRNPGIKAAMVGVGADLGPGLHHPNMTFNREALYTGALVLAETVKRTANR</sequence>
<evidence type="ECO:0000256" key="1">
    <source>
        <dbReference type="PIRSR" id="PIRSR005962-1"/>
    </source>
</evidence>
<feature type="binding site" evidence="1">
    <location>
        <position position="142"/>
    </location>
    <ligand>
        <name>Mn(2+)</name>
        <dbReference type="ChEBI" id="CHEBI:29035"/>
        <label>2</label>
    </ligand>
</feature>
<dbReference type="SUPFAM" id="SSF53187">
    <property type="entry name" value="Zn-dependent exopeptidases"/>
    <property type="match status" value="1"/>
</dbReference>
<feature type="binding site" evidence="1">
    <location>
        <position position="86"/>
    </location>
    <ligand>
        <name>Mn(2+)</name>
        <dbReference type="ChEBI" id="CHEBI:29035"/>
        <label>2</label>
    </ligand>
</feature>
<dbReference type="AlphaFoldDB" id="A0A1Q2L3F1"/>
<reference evidence="3 4" key="1">
    <citation type="submission" date="2017-02" db="EMBL/GenBank/DDBJ databases">
        <title>The complete genomic sequence of a novel cold adapted crude oil-degrading bacterium Planococcus qaidamina Y42.</title>
        <authorList>
            <person name="Yang R."/>
        </authorList>
    </citation>
    <scope>NUCLEOTIDE SEQUENCE [LARGE SCALE GENOMIC DNA]</scope>
    <source>
        <strain evidence="3 4">Y42</strain>
    </source>
</reference>
<dbReference type="InterPro" id="IPR036264">
    <property type="entry name" value="Bact_exopeptidase_dim_dom"/>
</dbReference>
<dbReference type="InterPro" id="IPR011650">
    <property type="entry name" value="Peptidase_M20_dimer"/>
</dbReference>
<dbReference type="EMBL" id="CP019640">
    <property type="protein sequence ID" value="AQQ54959.1"/>
    <property type="molecule type" value="Genomic_DNA"/>
</dbReference>
<dbReference type="PANTHER" id="PTHR11014">
    <property type="entry name" value="PEPTIDASE M20 FAMILY MEMBER"/>
    <property type="match status" value="1"/>
</dbReference>
<dbReference type="Gene3D" id="3.40.630.10">
    <property type="entry name" value="Zn peptidases"/>
    <property type="match status" value="1"/>
</dbReference>
<proteinExistence type="predicted"/>
<evidence type="ECO:0000259" key="2">
    <source>
        <dbReference type="Pfam" id="PF07687"/>
    </source>
</evidence>
<organism evidence="3 4">
    <name type="scientific">Planococcus lenghuensis</name>
    <dbReference type="NCBI Taxonomy" id="2213202"/>
    <lineage>
        <taxon>Bacteria</taxon>
        <taxon>Bacillati</taxon>
        <taxon>Bacillota</taxon>
        <taxon>Bacilli</taxon>
        <taxon>Bacillales</taxon>
        <taxon>Caryophanaceae</taxon>
        <taxon>Planococcus</taxon>
    </lineage>
</organism>
<keyword evidence="1" id="KW-0464">Manganese</keyword>
<dbReference type="RefSeq" id="WP_077590865.1">
    <property type="nucleotide sequence ID" value="NZ_CP019640.1"/>
</dbReference>
<protein>
    <submittedName>
        <fullName evidence="3">Amidohydrolase</fullName>
    </submittedName>
</protein>
<feature type="binding site" evidence="1">
    <location>
        <position position="84"/>
    </location>
    <ligand>
        <name>Mn(2+)</name>
        <dbReference type="ChEBI" id="CHEBI:29035"/>
        <label>2</label>
    </ligand>
</feature>
<dbReference type="KEGG" id="pmar:B0X71_02175"/>
<feature type="binding site" evidence="1">
    <location>
        <position position="337"/>
    </location>
    <ligand>
        <name>Mn(2+)</name>
        <dbReference type="ChEBI" id="CHEBI:29035"/>
        <label>2</label>
    </ligand>
</feature>
<name>A0A1Q2L3F1_9BACL</name>